<dbReference type="Pfam" id="PF06439">
    <property type="entry name" value="3keto-disac_hyd"/>
    <property type="match status" value="1"/>
</dbReference>
<gene>
    <name evidence="3" type="ORF">P9H32_07415</name>
</gene>
<dbReference type="Proteomes" id="UP001290861">
    <property type="component" value="Unassembled WGS sequence"/>
</dbReference>
<evidence type="ECO:0000256" key="1">
    <source>
        <dbReference type="SAM" id="SignalP"/>
    </source>
</evidence>
<organism evidence="3 4">
    <name type="scientific">Pontiella agarivorans</name>
    <dbReference type="NCBI Taxonomy" id="3038953"/>
    <lineage>
        <taxon>Bacteria</taxon>
        <taxon>Pseudomonadati</taxon>
        <taxon>Kiritimatiellota</taxon>
        <taxon>Kiritimatiellia</taxon>
        <taxon>Kiritimatiellales</taxon>
        <taxon>Pontiellaceae</taxon>
        <taxon>Pontiella</taxon>
    </lineage>
</organism>
<accession>A0ABU5MW87</accession>
<sequence length="254" mass="28418">MKVTKVVFRTLVSLTLLSSAFADDAKRHTFQDASELIQGDVFSSFEPLTLWRLVEGVEAVEKKSEFKVTEGPEGRLLINGEVKQKKAPYLVTKQHYKDVAVYLEFMIPHDSNAGVYLMGNYEIQIIDSLWRGDKLTYDMLGGIYQRFLNAYEGGPKGYEGTPPLVNAAKPSGQWQTLEIVFRAPRFDAEGKKTENARFVSVHVNGVLVQDNQDVTGPTRAHTPRVEVPTGPVWIQGDHGPIAIRSLKIEALELE</sequence>
<dbReference type="InterPro" id="IPR010496">
    <property type="entry name" value="AL/BT2_dom"/>
</dbReference>
<evidence type="ECO:0000259" key="2">
    <source>
        <dbReference type="Pfam" id="PF06439"/>
    </source>
</evidence>
<proteinExistence type="predicted"/>
<dbReference type="Gene3D" id="2.60.120.560">
    <property type="entry name" value="Exo-inulinase, domain 1"/>
    <property type="match status" value="1"/>
</dbReference>
<keyword evidence="4" id="KW-1185">Reference proteome</keyword>
<dbReference type="EMBL" id="JARVCO010000008">
    <property type="protein sequence ID" value="MDZ8118458.1"/>
    <property type="molecule type" value="Genomic_DNA"/>
</dbReference>
<feature type="chain" id="PRO_5046511916" evidence="1">
    <location>
        <begin position="23"/>
        <end position="254"/>
    </location>
</feature>
<name>A0ABU5MW87_9BACT</name>
<evidence type="ECO:0000313" key="3">
    <source>
        <dbReference type="EMBL" id="MDZ8118458.1"/>
    </source>
</evidence>
<feature type="signal peptide" evidence="1">
    <location>
        <begin position="1"/>
        <end position="22"/>
    </location>
</feature>
<dbReference type="RefSeq" id="WP_322608258.1">
    <property type="nucleotide sequence ID" value="NZ_JARVCO010000008.1"/>
</dbReference>
<keyword evidence="1" id="KW-0732">Signal</keyword>
<comment type="caution">
    <text evidence="3">The sequence shown here is derived from an EMBL/GenBank/DDBJ whole genome shotgun (WGS) entry which is preliminary data.</text>
</comment>
<evidence type="ECO:0000313" key="4">
    <source>
        <dbReference type="Proteomes" id="UP001290861"/>
    </source>
</evidence>
<feature type="domain" description="3-keto-alpha-glucoside-1,2-lyase/3-keto-2-hydroxy-glucal hydratase" evidence="2">
    <location>
        <begin position="63"/>
        <end position="248"/>
    </location>
</feature>
<reference evidence="3 4" key="1">
    <citation type="journal article" date="2024" name="Appl. Environ. Microbiol.">
        <title>Pontiella agarivorans sp. nov., a novel marine anaerobic bacterium capable of degrading macroalgal polysaccharides and fixing nitrogen.</title>
        <authorList>
            <person name="Liu N."/>
            <person name="Kivenson V."/>
            <person name="Peng X."/>
            <person name="Cui Z."/>
            <person name="Lankiewicz T.S."/>
            <person name="Gosselin K.M."/>
            <person name="English C.J."/>
            <person name="Blair E.M."/>
            <person name="O'Malley M.A."/>
            <person name="Valentine D.L."/>
        </authorList>
    </citation>
    <scope>NUCLEOTIDE SEQUENCE [LARGE SCALE GENOMIC DNA]</scope>
    <source>
        <strain evidence="3 4">NLcol2</strain>
    </source>
</reference>
<protein>
    <submittedName>
        <fullName evidence="3">DUF1080 domain-containing protein</fullName>
    </submittedName>
</protein>